<dbReference type="InterPro" id="IPR002748">
    <property type="entry name" value="CbiD"/>
</dbReference>
<dbReference type="STRING" id="639282.DEFDS_2044"/>
<comment type="similarity">
    <text evidence="5">Belongs to the CbiD family.</text>
</comment>
<evidence type="ECO:0000256" key="4">
    <source>
        <dbReference type="ARBA" id="ARBA00022691"/>
    </source>
</evidence>
<accession>D3P9V3</accession>
<dbReference type="GO" id="GO:0032259">
    <property type="term" value="P:methylation"/>
    <property type="evidence" value="ECO:0007669"/>
    <property type="project" value="UniProtKB-KW"/>
</dbReference>
<dbReference type="EC" id="2.1.1.195" evidence="5"/>
<dbReference type="PANTHER" id="PTHR35863:SF1">
    <property type="entry name" value="COBALT-PRECORRIN-5B C(1)-METHYLTRANSFERASE"/>
    <property type="match status" value="1"/>
</dbReference>
<dbReference type="EMBL" id="AP011529">
    <property type="protein sequence ID" value="BAI81493.1"/>
    <property type="molecule type" value="Genomic_DNA"/>
</dbReference>
<keyword evidence="3 5" id="KW-0808">Transferase</keyword>
<dbReference type="GO" id="GO:0043780">
    <property type="term" value="F:cobalt-precorrin-5B C1-methyltransferase activity"/>
    <property type="evidence" value="ECO:0007669"/>
    <property type="project" value="RHEA"/>
</dbReference>
<dbReference type="UniPathway" id="UPA00148">
    <property type="reaction ID" value="UER00227"/>
</dbReference>
<dbReference type="Proteomes" id="UP000001520">
    <property type="component" value="Chromosome"/>
</dbReference>
<gene>
    <name evidence="5 6" type="primary">cbiD</name>
    <name evidence="6" type="ordered locus">DEFDS_2044</name>
</gene>
<dbReference type="eggNOG" id="COG1903">
    <property type="taxonomic scope" value="Bacteria"/>
</dbReference>
<evidence type="ECO:0000256" key="3">
    <source>
        <dbReference type="ARBA" id="ARBA00022679"/>
    </source>
</evidence>
<reference evidence="6 7" key="1">
    <citation type="journal article" date="2010" name="DNA Res.">
        <title>Bacterial lifestyle in a deep-sea hydrothermal vent chimney revealed by the genome sequence of the thermophilic bacterium Deferribacter desulfuricans SSM1.</title>
        <authorList>
            <person name="Takaki Y."/>
            <person name="Shimamura S."/>
            <person name="Nakagawa S."/>
            <person name="Fukuhara Y."/>
            <person name="Horikawa H."/>
            <person name="Ankai A."/>
            <person name="Harada T."/>
            <person name="Hosoyama A."/>
            <person name="Oguchi A."/>
            <person name="Fukui S."/>
            <person name="Fujita N."/>
            <person name="Takami H."/>
            <person name="Takai K."/>
        </authorList>
    </citation>
    <scope>NUCLEOTIDE SEQUENCE [LARGE SCALE GENOMIC DNA]</scope>
    <source>
        <strain evidence="7">DSM 14783 / JCM 11476 / NBRC 101012 / SSM1</strain>
    </source>
</reference>
<name>D3P9V3_DEFDS</name>
<evidence type="ECO:0000313" key="6">
    <source>
        <dbReference type="EMBL" id="BAI81493.1"/>
    </source>
</evidence>
<sequence>MKTGITTGTAATAAAKGALIYKLTGNIEKEVEVVLPDDSIVKIPLIFKNNLVGVKKWSRDDPDVTDGIEIFASVKILNENRIIIKGGEGVGVVTKPGLQIPVGEAAINPVPRKMIEKNLKTVLNNNKGVEVTIIVPEGRKIAKKTFNERLGIIGGISIIGTTGIVKPMSIDALIESFKCEIDVLLAQKYNLLWLVPGNIGEKCLSKENISPSVMVSNYFNEAFRYLKDKHIKEIGVAGHPGKIAKLAMGYFNTHSKNSPQANLFVKEVLNIDYNFNTIEEICHKYSFDKIAYLVSKKIKERFHFTKVSVKLFDVKCNKVGEYLE</sequence>
<keyword evidence="2 5" id="KW-0489">Methyltransferase</keyword>
<dbReference type="GO" id="GO:0019251">
    <property type="term" value="P:anaerobic cobalamin biosynthetic process"/>
    <property type="evidence" value="ECO:0007669"/>
    <property type="project" value="UniProtKB-UniRule"/>
</dbReference>
<keyword evidence="7" id="KW-1185">Reference proteome</keyword>
<dbReference type="NCBIfam" id="TIGR00312">
    <property type="entry name" value="cbiD"/>
    <property type="match status" value="1"/>
</dbReference>
<dbReference type="PIRSF" id="PIRSF026782">
    <property type="entry name" value="CbiD"/>
    <property type="match status" value="1"/>
</dbReference>
<evidence type="ECO:0000256" key="2">
    <source>
        <dbReference type="ARBA" id="ARBA00022603"/>
    </source>
</evidence>
<evidence type="ECO:0000256" key="5">
    <source>
        <dbReference type="HAMAP-Rule" id="MF_00787"/>
    </source>
</evidence>
<dbReference type="RefSeq" id="WP_013008738.1">
    <property type="nucleotide sequence ID" value="NC_013939.1"/>
</dbReference>
<keyword evidence="4 5" id="KW-0949">S-adenosyl-L-methionine</keyword>
<dbReference type="SUPFAM" id="SSF111342">
    <property type="entry name" value="CbiD-like"/>
    <property type="match status" value="1"/>
</dbReference>
<comment type="pathway">
    <text evidence="5">Cofactor biosynthesis; adenosylcobalamin biosynthesis; cob(II)yrinate a,c-diamide from sirohydrochlorin (anaerobic route): step 6/10.</text>
</comment>
<dbReference type="HOGENOM" id="CLU_041273_1_0_0"/>
<dbReference type="AlphaFoldDB" id="D3P9V3"/>
<dbReference type="KEGG" id="ddf:DEFDS_2044"/>
<comment type="function">
    <text evidence="5">Catalyzes the methylation of C-1 in cobalt-precorrin-5B to form cobalt-precorrin-6A.</text>
</comment>
<dbReference type="HAMAP" id="MF_00787">
    <property type="entry name" value="CbiD"/>
    <property type="match status" value="1"/>
</dbReference>
<evidence type="ECO:0000313" key="7">
    <source>
        <dbReference type="Proteomes" id="UP000001520"/>
    </source>
</evidence>
<dbReference type="OrthoDB" id="6439987at2"/>
<evidence type="ECO:0000256" key="1">
    <source>
        <dbReference type="ARBA" id="ARBA00022573"/>
    </source>
</evidence>
<protein>
    <recommendedName>
        <fullName evidence="5">Cobalt-precorrin-5B C(1)-methyltransferase</fullName>
        <ecNumber evidence="5">2.1.1.195</ecNumber>
    </recommendedName>
    <alternativeName>
        <fullName evidence="5">Cobalt-precorrin-6A synthase</fullName>
    </alternativeName>
</protein>
<dbReference type="Pfam" id="PF01888">
    <property type="entry name" value="CbiD"/>
    <property type="match status" value="1"/>
</dbReference>
<keyword evidence="1 5" id="KW-0169">Cobalamin biosynthesis</keyword>
<dbReference type="Gene3D" id="3.30.2110.10">
    <property type="entry name" value="CbiD-like"/>
    <property type="match status" value="1"/>
</dbReference>
<dbReference type="InterPro" id="IPR036074">
    <property type="entry name" value="CbiD_sf"/>
</dbReference>
<comment type="catalytic activity">
    <reaction evidence="5">
        <text>Co-precorrin-5B + S-adenosyl-L-methionine = Co-precorrin-6A + S-adenosyl-L-homocysteine</text>
        <dbReference type="Rhea" id="RHEA:26285"/>
        <dbReference type="ChEBI" id="CHEBI:57856"/>
        <dbReference type="ChEBI" id="CHEBI:59789"/>
        <dbReference type="ChEBI" id="CHEBI:60063"/>
        <dbReference type="ChEBI" id="CHEBI:60064"/>
        <dbReference type="EC" id="2.1.1.195"/>
    </reaction>
</comment>
<organism evidence="6 7">
    <name type="scientific">Deferribacter desulfuricans (strain DSM 14783 / JCM 11476 / NBRC 101012 / SSM1)</name>
    <dbReference type="NCBI Taxonomy" id="639282"/>
    <lineage>
        <taxon>Bacteria</taxon>
        <taxon>Pseudomonadati</taxon>
        <taxon>Deferribacterota</taxon>
        <taxon>Deferribacteres</taxon>
        <taxon>Deferribacterales</taxon>
        <taxon>Deferribacteraceae</taxon>
        <taxon>Deferribacter</taxon>
    </lineage>
</organism>
<proteinExistence type="inferred from homology"/>
<dbReference type="PANTHER" id="PTHR35863">
    <property type="entry name" value="COBALT-PRECORRIN-5B C(1)-METHYLTRANSFERASE"/>
    <property type="match status" value="1"/>
</dbReference>